<sequence>MPTVETLVVFISASALLALVPGPDNIFVMTQSAVSGR</sequence>
<accession>A0A2R8AS52</accession>
<evidence type="ECO:0000313" key="2">
    <source>
        <dbReference type="Proteomes" id="UP000244911"/>
    </source>
</evidence>
<protein>
    <recommendedName>
        <fullName evidence="3">Leucine efflux protein</fullName>
    </recommendedName>
</protein>
<keyword evidence="2" id="KW-1185">Reference proteome</keyword>
<name>A0A2R8AS52_9RHOB</name>
<evidence type="ECO:0000313" key="1">
    <source>
        <dbReference type="EMBL" id="SPF78893.1"/>
    </source>
</evidence>
<dbReference type="EMBL" id="OMOI01000002">
    <property type="protein sequence ID" value="SPF78893.1"/>
    <property type="molecule type" value="Genomic_DNA"/>
</dbReference>
<reference evidence="1 2" key="1">
    <citation type="submission" date="2018-03" db="EMBL/GenBank/DDBJ databases">
        <authorList>
            <person name="Keele B.F."/>
        </authorList>
    </citation>
    <scope>NUCLEOTIDE SEQUENCE [LARGE SCALE GENOMIC DNA]</scope>
    <source>
        <strain evidence="1 2">CECT 8811</strain>
    </source>
</reference>
<evidence type="ECO:0008006" key="3">
    <source>
        <dbReference type="Google" id="ProtNLM"/>
    </source>
</evidence>
<dbReference type="AlphaFoldDB" id="A0A2R8AS52"/>
<dbReference type="Proteomes" id="UP000244911">
    <property type="component" value="Unassembled WGS sequence"/>
</dbReference>
<organism evidence="1 2">
    <name type="scientific">Aliiroseovarius pelagivivens</name>
    <dbReference type="NCBI Taxonomy" id="1639690"/>
    <lineage>
        <taxon>Bacteria</taxon>
        <taxon>Pseudomonadati</taxon>
        <taxon>Pseudomonadota</taxon>
        <taxon>Alphaproteobacteria</taxon>
        <taxon>Rhodobacterales</taxon>
        <taxon>Paracoccaceae</taxon>
        <taxon>Aliiroseovarius</taxon>
    </lineage>
</organism>
<proteinExistence type="predicted"/>
<gene>
    <name evidence="1" type="ORF">ALP8811_02825</name>
</gene>